<dbReference type="SUPFAM" id="SSF47203">
    <property type="entry name" value="Acyl-CoA dehydrogenase C-terminal domain-like"/>
    <property type="match status" value="1"/>
</dbReference>
<organism evidence="12 13">
    <name type="scientific">Flavobacterium gilvum</name>
    <dbReference type="NCBI Taxonomy" id="1492737"/>
    <lineage>
        <taxon>Bacteria</taxon>
        <taxon>Pseudomonadati</taxon>
        <taxon>Bacteroidota</taxon>
        <taxon>Flavobacteriia</taxon>
        <taxon>Flavobacteriales</taxon>
        <taxon>Flavobacteriaceae</taxon>
        <taxon>Flavobacterium</taxon>
    </lineage>
</organism>
<accession>A0AAC9I1H2</accession>
<evidence type="ECO:0000313" key="12">
    <source>
        <dbReference type="EMBL" id="AOW08251.1"/>
    </source>
</evidence>
<dbReference type="EC" id="1.3.8.10" evidence="6"/>
<evidence type="ECO:0000256" key="1">
    <source>
        <dbReference type="ARBA" id="ARBA00001974"/>
    </source>
</evidence>
<protein>
    <recommendedName>
        <fullName evidence="7">Cyclohex-1-ene-1-carbonyl-CoA dehydrogenase</fullName>
        <ecNumber evidence="6">1.3.8.10</ecNumber>
    </recommendedName>
</protein>
<dbReference type="InterPro" id="IPR037069">
    <property type="entry name" value="AcylCoA_DH/ox_N_sf"/>
</dbReference>
<evidence type="ECO:0000256" key="8">
    <source>
        <dbReference type="RuleBase" id="RU362125"/>
    </source>
</evidence>
<dbReference type="InterPro" id="IPR006089">
    <property type="entry name" value="Acyl-CoA_DH_CS"/>
</dbReference>
<comment type="similarity">
    <text evidence="2 8">Belongs to the acyl-CoA dehydrogenase family.</text>
</comment>
<dbReference type="PROSITE" id="PS00073">
    <property type="entry name" value="ACYL_COA_DH_2"/>
    <property type="match status" value="1"/>
</dbReference>
<keyword evidence="13" id="KW-1185">Reference proteome</keyword>
<dbReference type="Gene3D" id="1.20.140.10">
    <property type="entry name" value="Butyryl-CoA Dehydrogenase, subunit A, domain 3"/>
    <property type="match status" value="1"/>
</dbReference>
<dbReference type="PROSITE" id="PS00072">
    <property type="entry name" value="ACYL_COA_DH_1"/>
    <property type="match status" value="1"/>
</dbReference>
<proteinExistence type="inferred from homology"/>
<keyword evidence="4 8" id="KW-0274">FAD</keyword>
<dbReference type="FunFam" id="1.20.140.10:FF:000004">
    <property type="entry name" value="Acyl-CoA dehydrogenase FadE25"/>
    <property type="match status" value="1"/>
</dbReference>
<feature type="domain" description="Acyl-CoA dehydrogenase/oxidase C-terminal" evidence="9">
    <location>
        <begin position="231"/>
        <end position="377"/>
    </location>
</feature>
<dbReference type="InterPro" id="IPR009075">
    <property type="entry name" value="AcylCo_DH/oxidase_C"/>
</dbReference>
<dbReference type="InterPro" id="IPR006091">
    <property type="entry name" value="Acyl-CoA_Oxase/DH_mid-dom"/>
</dbReference>
<dbReference type="Pfam" id="PF02770">
    <property type="entry name" value="Acyl-CoA_dh_M"/>
    <property type="match status" value="1"/>
</dbReference>
<evidence type="ECO:0000256" key="2">
    <source>
        <dbReference type="ARBA" id="ARBA00009347"/>
    </source>
</evidence>
<dbReference type="SUPFAM" id="SSF56645">
    <property type="entry name" value="Acyl-CoA dehydrogenase NM domain-like"/>
    <property type="match status" value="1"/>
</dbReference>
<dbReference type="Gene3D" id="2.40.110.10">
    <property type="entry name" value="Butyryl-CoA Dehydrogenase, subunit A, domain 2"/>
    <property type="match status" value="1"/>
</dbReference>
<reference evidence="12 13" key="1">
    <citation type="submission" date="2016-10" db="EMBL/GenBank/DDBJ databases">
        <title>Flavobacterium gilvum sp. nov., isolated from stream water.</title>
        <authorList>
            <person name="Shin S.-K."/>
            <person name="Cho Y.-J."/>
            <person name="Yi H."/>
        </authorList>
    </citation>
    <scope>NUCLEOTIDE SEQUENCE [LARGE SCALE GENOMIC DNA]</scope>
    <source>
        <strain evidence="12 13">EM1308</strain>
    </source>
</reference>
<dbReference type="InterPro" id="IPR009100">
    <property type="entry name" value="AcylCoA_DH/oxidase_NM_dom_sf"/>
</dbReference>
<dbReference type="InterPro" id="IPR046373">
    <property type="entry name" value="Acyl-CoA_Oxase/DH_mid-dom_sf"/>
</dbReference>
<dbReference type="AlphaFoldDB" id="A0AAC9I1H2"/>
<sequence>MDFTLTEEQLMIQQAARDFAQTELLEGVIERDEHSKFPTEQVKKMGELGFLGMMVDPKYGGSGLDSVSYVLAISEIAKVDASAAVIMSVNNSLVCAGLEKYCNEEQKMKYLVPLAKGEVIGAFCLSEPEAGSDATSQKTTAIDKGDYYLLNGMKNWITNGASASTYIVMAQTDIEKGHKGINAFIVEKGWAGFDIGPKEKKMGIRGSDTHSLLFNDVKVPKENRIGVDGFGFNFAMAVLNGGRIGIASQALGIAVGAYELSLKYAQERKAFGKEIFNHQAIAFKLADMATQISAARLLCYNAAFQKDAGMDISQSGAMAKLFASQTAMDTTIEAVQIHGGNGYVAEYHVERMMRDAKITQIYEGTSEIQRIVISRTLKA</sequence>
<evidence type="ECO:0000259" key="9">
    <source>
        <dbReference type="Pfam" id="PF00441"/>
    </source>
</evidence>
<comment type="cofactor">
    <cofactor evidence="1 8">
        <name>FAD</name>
        <dbReference type="ChEBI" id="CHEBI:57692"/>
    </cofactor>
</comment>
<dbReference type="Pfam" id="PF00441">
    <property type="entry name" value="Acyl-CoA_dh_1"/>
    <property type="match status" value="1"/>
</dbReference>
<dbReference type="FunFam" id="2.40.110.10:FF:000001">
    <property type="entry name" value="Acyl-CoA dehydrogenase, mitochondrial"/>
    <property type="match status" value="1"/>
</dbReference>
<evidence type="ECO:0000313" key="13">
    <source>
        <dbReference type="Proteomes" id="UP000175968"/>
    </source>
</evidence>
<dbReference type="KEGG" id="fgl:EM308_01275"/>
<name>A0AAC9I1H2_9FLAO</name>
<evidence type="ECO:0000256" key="3">
    <source>
        <dbReference type="ARBA" id="ARBA00022630"/>
    </source>
</evidence>
<dbReference type="Pfam" id="PF02771">
    <property type="entry name" value="Acyl-CoA_dh_N"/>
    <property type="match status" value="1"/>
</dbReference>
<keyword evidence="5 8" id="KW-0560">Oxidoreductase</keyword>
<dbReference type="GO" id="GO:0050660">
    <property type="term" value="F:flavin adenine dinucleotide binding"/>
    <property type="evidence" value="ECO:0007669"/>
    <property type="project" value="InterPro"/>
</dbReference>
<keyword evidence="3 8" id="KW-0285">Flavoprotein</keyword>
<evidence type="ECO:0000256" key="6">
    <source>
        <dbReference type="ARBA" id="ARBA00066362"/>
    </source>
</evidence>
<evidence type="ECO:0000259" key="11">
    <source>
        <dbReference type="Pfam" id="PF02771"/>
    </source>
</evidence>
<dbReference type="FunFam" id="1.10.540.10:FF:000002">
    <property type="entry name" value="Acyl-CoA dehydrogenase FadE19"/>
    <property type="match status" value="1"/>
</dbReference>
<evidence type="ECO:0000256" key="7">
    <source>
        <dbReference type="ARBA" id="ARBA00072305"/>
    </source>
</evidence>
<evidence type="ECO:0000256" key="5">
    <source>
        <dbReference type="ARBA" id="ARBA00023002"/>
    </source>
</evidence>
<dbReference type="PANTHER" id="PTHR43884:SF12">
    <property type="entry name" value="ISOVALERYL-COA DEHYDROGENASE, MITOCHONDRIAL-RELATED"/>
    <property type="match status" value="1"/>
</dbReference>
<feature type="domain" description="Acyl-CoA oxidase/dehydrogenase middle" evidence="10">
    <location>
        <begin position="122"/>
        <end position="217"/>
    </location>
</feature>
<feature type="domain" description="Acyl-CoA dehydrogenase/oxidase N-terminal" evidence="11">
    <location>
        <begin position="6"/>
        <end position="118"/>
    </location>
</feature>
<evidence type="ECO:0000256" key="4">
    <source>
        <dbReference type="ARBA" id="ARBA00022827"/>
    </source>
</evidence>
<gene>
    <name evidence="12" type="ORF">EM308_01275</name>
</gene>
<dbReference type="RefSeq" id="WP_035637182.1">
    <property type="nucleotide sequence ID" value="NZ_CP017479.1"/>
</dbReference>
<dbReference type="InterPro" id="IPR013786">
    <property type="entry name" value="AcylCoA_DH/ox_N"/>
</dbReference>
<dbReference type="EMBL" id="CP017479">
    <property type="protein sequence ID" value="AOW08251.1"/>
    <property type="molecule type" value="Genomic_DNA"/>
</dbReference>
<evidence type="ECO:0000259" key="10">
    <source>
        <dbReference type="Pfam" id="PF02770"/>
    </source>
</evidence>
<dbReference type="PANTHER" id="PTHR43884">
    <property type="entry name" value="ACYL-COA DEHYDROGENASE"/>
    <property type="match status" value="1"/>
</dbReference>
<dbReference type="PIRSF" id="PIRSF016578">
    <property type="entry name" value="HsaA"/>
    <property type="match status" value="1"/>
</dbReference>
<dbReference type="Proteomes" id="UP000175968">
    <property type="component" value="Chromosome"/>
</dbReference>
<dbReference type="GO" id="GO:0003995">
    <property type="term" value="F:acyl-CoA dehydrogenase activity"/>
    <property type="evidence" value="ECO:0007669"/>
    <property type="project" value="InterPro"/>
</dbReference>
<dbReference type="Gene3D" id="1.10.540.10">
    <property type="entry name" value="Acyl-CoA dehydrogenase/oxidase, N-terminal domain"/>
    <property type="match status" value="1"/>
</dbReference>
<dbReference type="InterPro" id="IPR036250">
    <property type="entry name" value="AcylCo_DH-like_C"/>
</dbReference>